<feature type="binding site" evidence="6">
    <location>
        <position position="487"/>
    </location>
    <ligand>
        <name>Mg(2+)</name>
        <dbReference type="ChEBI" id="CHEBI:18420"/>
    </ligand>
</feature>
<feature type="region of interest" description="Disordered" evidence="7">
    <location>
        <begin position="697"/>
        <end position="731"/>
    </location>
</feature>
<keyword evidence="2 6" id="KW-0963">Cytoplasm</keyword>
<dbReference type="Gene3D" id="3.30.1370.10">
    <property type="entry name" value="K Homology domain, type 1"/>
    <property type="match status" value="1"/>
</dbReference>
<evidence type="ECO:0000256" key="6">
    <source>
        <dbReference type="HAMAP-Rule" id="MF_01595"/>
    </source>
</evidence>
<keyword evidence="3 6" id="KW-0808">Transferase</keyword>
<dbReference type="InterPro" id="IPR001247">
    <property type="entry name" value="ExoRNase_PH_dom1"/>
</dbReference>
<evidence type="ECO:0000256" key="5">
    <source>
        <dbReference type="ARBA" id="ARBA00022884"/>
    </source>
</evidence>
<dbReference type="SMART" id="SM00322">
    <property type="entry name" value="KH"/>
    <property type="match status" value="1"/>
</dbReference>
<feature type="binding site" evidence="6">
    <location>
        <position position="493"/>
    </location>
    <ligand>
        <name>Mg(2+)</name>
        <dbReference type="ChEBI" id="CHEBI:18420"/>
    </ligand>
</feature>
<dbReference type="PANTHER" id="PTHR11252">
    <property type="entry name" value="POLYRIBONUCLEOTIDE NUCLEOTIDYLTRANSFERASE"/>
    <property type="match status" value="1"/>
</dbReference>
<dbReference type="EMBL" id="MFIE01000019">
    <property type="protein sequence ID" value="OGF82404.1"/>
    <property type="molecule type" value="Genomic_DNA"/>
</dbReference>
<dbReference type="GO" id="GO:0000287">
    <property type="term" value="F:magnesium ion binding"/>
    <property type="evidence" value="ECO:0007669"/>
    <property type="project" value="UniProtKB-UniRule"/>
</dbReference>
<dbReference type="InterPro" id="IPR012340">
    <property type="entry name" value="NA-bd_OB-fold"/>
</dbReference>
<dbReference type="CDD" id="cd11364">
    <property type="entry name" value="RNase_PH_PNPase_2"/>
    <property type="match status" value="1"/>
</dbReference>
<comment type="cofactor">
    <cofactor evidence="6">
        <name>Mg(2+)</name>
        <dbReference type="ChEBI" id="CHEBI:18420"/>
    </cofactor>
</comment>
<keyword evidence="6" id="KW-0460">Magnesium</keyword>
<proteinExistence type="inferred from homology"/>
<evidence type="ECO:0000256" key="1">
    <source>
        <dbReference type="ARBA" id="ARBA00007404"/>
    </source>
</evidence>
<dbReference type="GO" id="GO:0006402">
    <property type="term" value="P:mRNA catabolic process"/>
    <property type="evidence" value="ECO:0007669"/>
    <property type="project" value="UniProtKB-UniRule"/>
</dbReference>
<dbReference type="PANTHER" id="PTHR11252:SF0">
    <property type="entry name" value="POLYRIBONUCLEOTIDE NUCLEOTIDYLTRANSFERASE 1, MITOCHONDRIAL"/>
    <property type="match status" value="1"/>
</dbReference>
<dbReference type="CDD" id="cd02393">
    <property type="entry name" value="KH-I_PNPase"/>
    <property type="match status" value="1"/>
</dbReference>
<dbReference type="SUPFAM" id="SSF50249">
    <property type="entry name" value="Nucleic acid-binding proteins"/>
    <property type="match status" value="1"/>
</dbReference>
<dbReference type="InterPro" id="IPR004088">
    <property type="entry name" value="KH_dom_type_1"/>
</dbReference>
<dbReference type="EC" id="2.7.7.8" evidence="6"/>
<evidence type="ECO:0000259" key="8">
    <source>
        <dbReference type="PROSITE" id="PS50126"/>
    </source>
</evidence>
<evidence type="ECO:0000256" key="4">
    <source>
        <dbReference type="ARBA" id="ARBA00022695"/>
    </source>
</evidence>
<keyword evidence="6" id="KW-0479">Metal-binding</keyword>
<dbReference type="Pfam" id="PF01138">
    <property type="entry name" value="RNase_PH"/>
    <property type="match status" value="2"/>
</dbReference>
<dbReference type="Pfam" id="PF03726">
    <property type="entry name" value="PNPase"/>
    <property type="match status" value="1"/>
</dbReference>
<dbReference type="InterPro" id="IPR015847">
    <property type="entry name" value="ExoRNase_PH_dom2"/>
</dbReference>
<dbReference type="FunFam" id="3.30.230.70:FF:000001">
    <property type="entry name" value="Polyribonucleotide nucleotidyltransferase"/>
    <property type="match status" value="1"/>
</dbReference>
<dbReference type="SUPFAM" id="SSF55666">
    <property type="entry name" value="Ribonuclease PH domain 2-like"/>
    <property type="match status" value="2"/>
</dbReference>
<dbReference type="CDD" id="cd04472">
    <property type="entry name" value="S1_PNPase"/>
    <property type="match status" value="1"/>
</dbReference>
<dbReference type="SUPFAM" id="SSF46915">
    <property type="entry name" value="Polynucleotide phosphorylase/guanosine pentaphosphate synthase (PNPase/GPSI), domain 3"/>
    <property type="match status" value="1"/>
</dbReference>
<keyword evidence="5 6" id="KW-0694">RNA-binding</keyword>
<protein>
    <recommendedName>
        <fullName evidence="6">Polyribonucleotide nucleotidyltransferase</fullName>
        <ecNumber evidence="6">2.7.7.8</ecNumber>
    </recommendedName>
    <alternativeName>
        <fullName evidence="6">Polynucleotide phosphorylase</fullName>
        <shortName evidence="6">PNPase</shortName>
    </alternativeName>
</protein>
<dbReference type="Pfam" id="PF03725">
    <property type="entry name" value="RNase_PH_C"/>
    <property type="match status" value="1"/>
</dbReference>
<evidence type="ECO:0000313" key="9">
    <source>
        <dbReference type="EMBL" id="OGF82404.1"/>
    </source>
</evidence>
<reference evidence="9 10" key="1">
    <citation type="journal article" date="2016" name="Nat. Commun.">
        <title>Thousands of microbial genomes shed light on interconnected biogeochemical processes in an aquifer system.</title>
        <authorList>
            <person name="Anantharaman K."/>
            <person name="Brown C.T."/>
            <person name="Hug L.A."/>
            <person name="Sharon I."/>
            <person name="Castelle C.J."/>
            <person name="Probst A.J."/>
            <person name="Thomas B.C."/>
            <person name="Singh A."/>
            <person name="Wilkins M.J."/>
            <person name="Karaoz U."/>
            <person name="Brodie E.L."/>
            <person name="Williams K.H."/>
            <person name="Hubbard S.S."/>
            <person name="Banfield J.F."/>
        </authorList>
    </citation>
    <scope>NUCLEOTIDE SEQUENCE [LARGE SCALE GENOMIC DNA]</scope>
</reference>
<comment type="similarity">
    <text evidence="1 6">Belongs to the polyribonucleotide nucleotidyltransferase family.</text>
</comment>
<evidence type="ECO:0000256" key="7">
    <source>
        <dbReference type="SAM" id="MobiDB-lite"/>
    </source>
</evidence>
<dbReference type="NCBIfam" id="NF008805">
    <property type="entry name" value="PRK11824.1"/>
    <property type="match status" value="1"/>
</dbReference>
<evidence type="ECO:0000256" key="2">
    <source>
        <dbReference type="ARBA" id="ARBA00022490"/>
    </source>
</evidence>
<dbReference type="FunFam" id="3.30.1370.10:FF:000001">
    <property type="entry name" value="Polyribonucleotide nucleotidyltransferase"/>
    <property type="match status" value="1"/>
</dbReference>
<dbReference type="Gene3D" id="3.30.230.70">
    <property type="entry name" value="GHMP Kinase, N-terminal domain"/>
    <property type="match status" value="2"/>
</dbReference>
<dbReference type="SUPFAM" id="SSF54211">
    <property type="entry name" value="Ribosomal protein S5 domain 2-like"/>
    <property type="match status" value="2"/>
</dbReference>
<feature type="compositionally biased region" description="Gly residues" evidence="7">
    <location>
        <begin position="719"/>
        <end position="731"/>
    </location>
</feature>
<dbReference type="GO" id="GO:0003723">
    <property type="term" value="F:RNA binding"/>
    <property type="evidence" value="ECO:0007669"/>
    <property type="project" value="UniProtKB-UniRule"/>
</dbReference>
<dbReference type="InterPro" id="IPR036345">
    <property type="entry name" value="ExoRNase_PH_dom2_sf"/>
</dbReference>
<feature type="domain" description="S1 motif" evidence="8">
    <location>
        <begin position="622"/>
        <end position="690"/>
    </location>
</feature>
<dbReference type="InterPro" id="IPR020568">
    <property type="entry name" value="Ribosomal_Su5_D2-typ_SF"/>
</dbReference>
<dbReference type="Gene3D" id="2.40.50.140">
    <property type="entry name" value="Nucleic acid-binding proteins"/>
    <property type="match status" value="1"/>
</dbReference>
<dbReference type="InterPro" id="IPR012162">
    <property type="entry name" value="PNPase"/>
</dbReference>
<dbReference type="SMART" id="SM00316">
    <property type="entry name" value="S1"/>
    <property type="match status" value="1"/>
</dbReference>
<dbReference type="InterPro" id="IPR003029">
    <property type="entry name" value="S1_domain"/>
</dbReference>
<dbReference type="Pfam" id="PF00575">
    <property type="entry name" value="S1"/>
    <property type="match status" value="1"/>
</dbReference>
<dbReference type="InterPro" id="IPR036612">
    <property type="entry name" value="KH_dom_type_1_sf"/>
</dbReference>
<dbReference type="PIRSF" id="PIRSF005499">
    <property type="entry name" value="PNPase"/>
    <property type="match status" value="1"/>
</dbReference>
<dbReference type="PROSITE" id="PS50126">
    <property type="entry name" value="S1"/>
    <property type="match status" value="1"/>
</dbReference>
<dbReference type="AlphaFoldDB" id="A0A1F5X3E0"/>
<sequence>MDTKKFTTEIGGKEVTVEFPDLAEQAHGSAMVRFGDTVILSTAVMSHGKREGIDYFPLSVDYEERFYAVGKILGSRFVRREGRPSEEAVLISRLIDRGLRPLFNHKIRNEVHVVALALSFDQENEPDIPAALAASLALGTSSVPWDGPIGTVRVGRIDGKLIINPTHTELEKSDFDMIVSGKGGKINMVEAGAKEIPEEEMVQALEFAEKEISKIEEFQKKIIAEIGKEKIIPKLQEEPAKISQIFEATFRARLEEALYIKEKKVRNSSLSQIKEEWSEAIKAEVGEGYKSLSDGFYEERIDEIVHKNILESEKRPDGRGLKELRKLWAGVSILPRTHGSGVFYRGETHVLSAATLGGPGDTQLIEGMSISTKKRFFHHYNFPPFAPGETGRMGNPGRREIGHGALAERALLPVLPDILEFPYVIRLVSEVLSSNGSTSMASTCASVLSMMDAGVPLKRQVAGIAMGLIMKDEKNFKVLTDIQGPEDHYGDMDFKSAGTSVGVTAIQMDVKVSGVTIEILAETLRDAREARIKIMEVMSKAISEPRKELSQYAPRILTIKINPEKIRDLIGPGGKMINAIIDETGATVDVEQDGTVFITGTSEGAQKALERVKEVTHEFEVGETIQGTISRIFDFGAMVEIGPKQEGLVHISELAPFRVGKVTDVVDVGDKVPVKVVGIDELGRLNLSIKAVTELKVKERPEGWTPPEEAPRQDRGGHGGRGGGGGRNFRR</sequence>
<keyword evidence="4 6" id="KW-0548">Nucleotidyltransferase</keyword>
<dbReference type="GO" id="GO:0005829">
    <property type="term" value="C:cytosol"/>
    <property type="evidence" value="ECO:0007669"/>
    <property type="project" value="TreeGrafter"/>
</dbReference>
<dbReference type="InterPro" id="IPR036456">
    <property type="entry name" value="PNPase_PH_RNA-bd_sf"/>
</dbReference>
<gene>
    <name evidence="6" type="primary">pnp</name>
    <name evidence="9" type="ORF">A3B18_03605</name>
</gene>
<dbReference type="SUPFAM" id="SSF54791">
    <property type="entry name" value="Eukaryotic type KH-domain (KH-domain type I)"/>
    <property type="match status" value="1"/>
</dbReference>
<dbReference type="GO" id="GO:0004654">
    <property type="term" value="F:polyribonucleotide nucleotidyltransferase activity"/>
    <property type="evidence" value="ECO:0007669"/>
    <property type="project" value="UniProtKB-UniRule"/>
</dbReference>
<evidence type="ECO:0000313" key="10">
    <source>
        <dbReference type="Proteomes" id="UP000178684"/>
    </source>
</evidence>
<dbReference type="GO" id="GO:0006396">
    <property type="term" value="P:RNA processing"/>
    <property type="evidence" value="ECO:0007669"/>
    <property type="project" value="InterPro"/>
</dbReference>
<dbReference type="Pfam" id="PF00013">
    <property type="entry name" value="KH_1"/>
    <property type="match status" value="1"/>
</dbReference>
<dbReference type="InterPro" id="IPR027408">
    <property type="entry name" value="PNPase/RNase_PH_dom_sf"/>
</dbReference>
<comment type="subcellular location">
    <subcellularLocation>
        <location evidence="6">Cytoplasm</location>
    </subcellularLocation>
</comment>
<dbReference type="InterPro" id="IPR004087">
    <property type="entry name" value="KH_dom"/>
</dbReference>
<dbReference type="NCBIfam" id="TIGR03591">
    <property type="entry name" value="polynuc_phos"/>
    <property type="match status" value="1"/>
</dbReference>
<comment type="function">
    <text evidence="6">Involved in mRNA degradation. Catalyzes the phosphorolysis of single-stranded polyribonucleotides processively in the 3'- to 5'-direction.</text>
</comment>
<comment type="catalytic activity">
    <reaction evidence="6">
        <text>RNA(n+1) + phosphate = RNA(n) + a ribonucleoside 5'-diphosphate</text>
        <dbReference type="Rhea" id="RHEA:22096"/>
        <dbReference type="Rhea" id="RHEA-COMP:14527"/>
        <dbReference type="Rhea" id="RHEA-COMP:17342"/>
        <dbReference type="ChEBI" id="CHEBI:43474"/>
        <dbReference type="ChEBI" id="CHEBI:57930"/>
        <dbReference type="ChEBI" id="CHEBI:140395"/>
        <dbReference type="EC" id="2.7.7.8"/>
    </reaction>
</comment>
<dbReference type="HAMAP" id="MF_01595">
    <property type="entry name" value="PNPase"/>
    <property type="match status" value="1"/>
</dbReference>
<organism evidence="9 10">
    <name type="scientific">Candidatus Giovannonibacteria bacterium RIFCSPLOWO2_01_FULL_46_13</name>
    <dbReference type="NCBI Taxonomy" id="1798352"/>
    <lineage>
        <taxon>Bacteria</taxon>
        <taxon>Candidatus Giovannoniibacteriota</taxon>
    </lineage>
</organism>
<evidence type="ECO:0000256" key="3">
    <source>
        <dbReference type="ARBA" id="ARBA00022679"/>
    </source>
</evidence>
<dbReference type="PROSITE" id="PS50084">
    <property type="entry name" value="KH_TYPE_1"/>
    <property type="match status" value="1"/>
</dbReference>
<name>A0A1F5X3E0_9BACT</name>
<comment type="caution">
    <text evidence="9">The sequence shown here is derived from an EMBL/GenBank/DDBJ whole genome shotgun (WGS) entry which is preliminary data.</text>
</comment>
<accession>A0A1F5X3E0</accession>
<dbReference type="Proteomes" id="UP000178684">
    <property type="component" value="Unassembled WGS sequence"/>
</dbReference>
<dbReference type="GO" id="GO:0000175">
    <property type="term" value="F:3'-5'-RNA exonuclease activity"/>
    <property type="evidence" value="ECO:0007669"/>
    <property type="project" value="TreeGrafter"/>
</dbReference>
<dbReference type="InterPro" id="IPR015848">
    <property type="entry name" value="PNPase_PH_RNA-bd_bac/org-type"/>
</dbReference>